<dbReference type="EMBL" id="JAENHL010000008">
    <property type="protein sequence ID" value="MBK1869709.1"/>
    <property type="molecule type" value="Genomic_DNA"/>
</dbReference>
<keyword evidence="1" id="KW-0547">Nucleotide-binding</keyword>
<evidence type="ECO:0000313" key="1">
    <source>
        <dbReference type="EMBL" id="MBK1869709.1"/>
    </source>
</evidence>
<gene>
    <name evidence="1" type="ORF">JHL16_25330</name>
</gene>
<protein>
    <submittedName>
        <fullName evidence="1">ABC transporter ATP-binding protein</fullName>
    </submittedName>
</protein>
<sequence>MSEALIDIRNLTVRLAGGRDAVLVDDVSLAVGKGEVLCIVGESGCGKTVTARSIIGLTRHDPRFSLSGEIHFEGRDLMRLGADELRQVQGAGIAMIFQDPMTSLNPLHRIGRQIGEVLTLHGKHSSTEIRRRTVELLRQVGIPNPETRIDDYPHQFSGGMRQRAMIAMALACSPSLLIADEPTTALDVTTQKQILTLIKKLKVDYGMGLILITHDLGIVAEIADRVMVMYAGRCVEIGAVRALFRTPQHPYTAGLLASIPAANRVRGERLPSIRGVPPILSEGRPQGCAFLPRCDFALGQCRNLPPLKASGAETDHLDRCWLTPEVKNQTLRRLQEGAQA</sequence>
<keyword evidence="1" id="KW-0067">ATP-binding</keyword>
<evidence type="ECO:0000313" key="2">
    <source>
        <dbReference type="Proteomes" id="UP000616151"/>
    </source>
</evidence>
<proteinExistence type="predicted"/>
<name>A0ACC5RAP6_9HYPH</name>
<keyword evidence="2" id="KW-1185">Reference proteome</keyword>
<dbReference type="Proteomes" id="UP000616151">
    <property type="component" value="Unassembled WGS sequence"/>
</dbReference>
<reference evidence="1" key="1">
    <citation type="submission" date="2021-01" db="EMBL/GenBank/DDBJ databases">
        <authorList>
            <person name="Sun Q."/>
        </authorList>
    </citation>
    <scope>NUCLEOTIDE SEQUENCE</scope>
    <source>
        <strain evidence="1">YIM B02566</strain>
    </source>
</reference>
<accession>A0ACC5RAP6</accession>
<organism evidence="1 2">
    <name type="scientific">Taklimakanibacter albus</name>
    <dbReference type="NCBI Taxonomy" id="2800327"/>
    <lineage>
        <taxon>Bacteria</taxon>
        <taxon>Pseudomonadati</taxon>
        <taxon>Pseudomonadota</taxon>
        <taxon>Alphaproteobacteria</taxon>
        <taxon>Hyphomicrobiales</taxon>
        <taxon>Aestuariivirgaceae</taxon>
        <taxon>Taklimakanibacter</taxon>
    </lineage>
</organism>
<comment type="caution">
    <text evidence="1">The sequence shown here is derived from an EMBL/GenBank/DDBJ whole genome shotgun (WGS) entry which is preliminary data.</text>
</comment>